<evidence type="ECO:0000256" key="1">
    <source>
        <dbReference type="SAM" id="MobiDB-lite"/>
    </source>
</evidence>
<dbReference type="EMBL" id="CP025334">
    <property type="protein sequence ID" value="AZT95705.1"/>
    <property type="molecule type" value="Genomic_DNA"/>
</dbReference>
<dbReference type="Proteomes" id="UP000234525">
    <property type="component" value="Unassembled WGS sequence"/>
</dbReference>
<name>A0A2A3X3M7_BREAU</name>
<proteinExistence type="predicted"/>
<dbReference type="AlphaFoldDB" id="A0A2A3X3M7"/>
<organism evidence="3 5">
    <name type="scientific">Brevibacterium aurantiacum</name>
    <dbReference type="NCBI Taxonomy" id="273384"/>
    <lineage>
        <taxon>Bacteria</taxon>
        <taxon>Bacillati</taxon>
        <taxon>Actinomycetota</taxon>
        <taxon>Actinomycetes</taxon>
        <taxon>Micrococcales</taxon>
        <taxon>Brevibacteriaceae</taxon>
        <taxon>Brevibacterium</taxon>
    </lineage>
</organism>
<dbReference type="GeneID" id="60904575"/>
<reference evidence="2 7" key="5">
    <citation type="submission" date="2019-01" db="EMBL/GenBank/DDBJ databases">
        <title>Comparative genomic analysis of Brevibacterium aurantiacum sheds light on its evolution and its adaptation to smear-ripened cheeses.</title>
        <authorList>
            <person name="Moineau S."/>
        </authorList>
    </citation>
    <scope>NUCLEOTIDE SEQUENCE [LARGE SCALE GENOMIC DNA]</scope>
    <source>
        <strain evidence="2 7">SMQ-1420</strain>
    </source>
</reference>
<protein>
    <submittedName>
        <fullName evidence="3">Uncharacterized protein</fullName>
    </submittedName>
</protein>
<accession>A0A2H1KK03</accession>
<reference evidence="6" key="2">
    <citation type="submission" date="2017-03" db="EMBL/GenBank/DDBJ databases">
        <authorList>
            <person name="Monnet C."/>
        </authorList>
    </citation>
    <scope>NUCLEOTIDE SEQUENCE [LARGE SCALE GENOMIC DNA]</scope>
    <source>
        <strain evidence="6">ATCC 9175</strain>
    </source>
</reference>
<evidence type="ECO:0000313" key="2">
    <source>
        <dbReference type="EMBL" id="AZT95705.1"/>
    </source>
</evidence>
<evidence type="ECO:0000313" key="5">
    <source>
        <dbReference type="Proteomes" id="UP000218377"/>
    </source>
</evidence>
<dbReference type="Proteomes" id="UP000218377">
    <property type="component" value="Unassembled WGS sequence"/>
</dbReference>
<evidence type="ECO:0000313" key="4">
    <source>
        <dbReference type="EMBL" id="SMX99894.1"/>
    </source>
</evidence>
<dbReference type="EMBL" id="FXZB01000037">
    <property type="protein sequence ID" value="SMX99894.1"/>
    <property type="molecule type" value="Genomic_DNA"/>
</dbReference>
<dbReference type="EMBL" id="NRGX01000001">
    <property type="protein sequence ID" value="PCC18375.1"/>
    <property type="molecule type" value="Genomic_DNA"/>
</dbReference>
<reference evidence="3 5" key="1">
    <citation type="journal article" date="2017" name="Elife">
        <title>Extensive horizontal gene transfer in cheese-associated bacteria.</title>
        <authorList>
            <person name="Bonham K.S."/>
            <person name="Wolfe B.E."/>
            <person name="Dutton R.J."/>
        </authorList>
    </citation>
    <scope>NUCLEOTIDE SEQUENCE [LARGE SCALE GENOMIC DNA]</scope>
    <source>
        <strain evidence="3 5">JB5</strain>
    </source>
</reference>
<reference evidence="2 7" key="4">
    <citation type="submission" date="2017-12" db="EMBL/GenBank/DDBJ databases">
        <authorList>
            <person name="Levesque S."/>
        </authorList>
    </citation>
    <scope>NUCLEOTIDE SEQUENCE [LARGE SCALE GENOMIC DNA]</scope>
    <source>
        <strain evidence="2 7">SMQ-1420</strain>
    </source>
</reference>
<evidence type="ECO:0000313" key="6">
    <source>
        <dbReference type="Proteomes" id="UP000234525"/>
    </source>
</evidence>
<feature type="region of interest" description="Disordered" evidence="1">
    <location>
        <begin position="22"/>
        <end position="42"/>
    </location>
</feature>
<evidence type="ECO:0000313" key="3">
    <source>
        <dbReference type="EMBL" id="PCC18375.1"/>
    </source>
</evidence>
<dbReference type="RefSeq" id="WP_006822417.1">
    <property type="nucleotide sequence ID" value="NZ_BJME01000035.1"/>
</dbReference>
<evidence type="ECO:0000313" key="7">
    <source>
        <dbReference type="Proteomes" id="UP000282731"/>
    </source>
</evidence>
<dbReference type="Proteomes" id="UP000282731">
    <property type="component" value="Chromosome"/>
</dbReference>
<keyword evidence="6" id="KW-1185">Reference proteome</keyword>
<sequence>MSEHLLPTLRIPETFTEVTTRQEHQGTTPVTVTRHHPGTDPKYGGEHVTTVFGDDRILYGYTRQISGFEPDAIPTTGEAHHTAFEFLRSIDSGFTEGLTVQWIDRHDETIRGEDEAPTLVSGMKVKTRHSLGLYTWVIVGAGNQIVTYERDIEWNSGHSRRNTAMWLHDAWITARDNGGDEIGGLYAPLNA</sequence>
<gene>
    <name evidence="4" type="ORF">BAUR9175_03561</name>
    <name evidence="3" type="ORF">CIK79_08770</name>
    <name evidence="2" type="ORF">CXR27_00830</name>
</gene>
<accession>A0A2A3X3M7</accession>
<reference evidence="4" key="3">
    <citation type="submission" date="2017-03" db="EMBL/GenBank/DDBJ databases">
        <authorList>
            <person name="Afonso C.L."/>
            <person name="Miller P.J."/>
            <person name="Scott M.A."/>
            <person name="Spackman E."/>
            <person name="Goraichik I."/>
            <person name="Dimitrov K.M."/>
            <person name="Suarez D.L."/>
            <person name="Swayne D.E."/>
        </authorList>
    </citation>
    <scope>NUCLEOTIDE SEQUENCE [LARGE SCALE GENOMIC DNA]</scope>
    <source>
        <strain evidence="4">ATCC 9175</strain>
    </source>
</reference>